<dbReference type="EMBL" id="MN739919">
    <property type="protein sequence ID" value="QHT77556.1"/>
    <property type="molecule type" value="Genomic_DNA"/>
</dbReference>
<proteinExistence type="predicted"/>
<dbReference type="SUPFAM" id="SSF53756">
    <property type="entry name" value="UDP-Glycosyltransferase/glycogen phosphorylase"/>
    <property type="match status" value="2"/>
</dbReference>
<sequence>MKFCLIGPGQYPIPPNGWGAVESIVWDYYIELQKKGHIVIIINEIQCNDIIQKTNAEKPDVVYIMYDDHIIVVPHIQCSRIFYMSHFAYITEPGFEEKRSCYFNNIFKKVIEYQQYITLNAISGPVLDVYKKHGFNGKYNIIHNGARSDMFLYNEIPEYSEKSIYLAKIEDRKSQWKYQSIDSIHFAGNYHNSSFNTNNTNYLGEWSKTTLYENLTKYANLILLSDGEADPLVVKEALIAGLGVVISQCASANLDLSKPFITVIPNDKLDDISFIEQQIIHNRKISISMRSQIREYALRKFSWSSVIDSFLQNIPLRIALVGPGIMPIPPPGWGAVEILIWDYYKQLEAFGHKVDIINTPNMDEIVQTVNDGGFDFAHIHYDVFWPVLDKLNCSKIAITSHYPYICDPEKYNNDGYSAIFQSICNNSKHYIFALSKKDYDVFHSNCLDKSRIFLMLNGANSQEIQPIHNGEFIDKSIYIGKVEPRKQQHKYCNIQNIHFYGKCEDDSFREKECYKGELPHDQLMKILVNYGNLVLLSTGESDPLVIKEALMAGLPIVTNQYSSNDLDLSLPFIDIIPDDKLDDFNYIENVINENRSKQIYKDAIREYALREFSWEGLVKKYSNTITLL</sequence>
<dbReference type="PANTHER" id="PTHR12526">
    <property type="entry name" value="GLYCOSYLTRANSFERASE"/>
    <property type="match status" value="1"/>
</dbReference>
<accession>A0A6C0HBG4</accession>
<protein>
    <submittedName>
        <fullName evidence="1">Uncharacterized protein</fullName>
    </submittedName>
</protein>
<name>A0A6C0HBG4_9ZZZZ</name>
<reference evidence="1" key="1">
    <citation type="journal article" date="2020" name="Nature">
        <title>Giant virus diversity and host interactions through global metagenomics.</title>
        <authorList>
            <person name="Schulz F."/>
            <person name="Roux S."/>
            <person name="Paez-Espino D."/>
            <person name="Jungbluth S."/>
            <person name="Walsh D.A."/>
            <person name="Denef V.J."/>
            <person name="McMahon K.D."/>
            <person name="Konstantinidis K.T."/>
            <person name="Eloe-Fadrosh E.A."/>
            <person name="Kyrpides N.C."/>
            <person name="Woyke T."/>
        </authorList>
    </citation>
    <scope>NUCLEOTIDE SEQUENCE</scope>
    <source>
        <strain evidence="1">GVMAG-M-3300023179-86</strain>
    </source>
</reference>
<evidence type="ECO:0000313" key="1">
    <source>
        <dbReference type="EMBL" id="QHT77556.1"/>
    </source>
</evidence>
<dbReference type="Gene3D" id="3.40.50.2000">
    <property type="entry name" value="Glycogen Phosphorylase B"/>
    <property type="match status" value="2"/>
</dbReference>
<dbReference type="AlphaFoldDB" id="A0A6C0HBG4"/>
<dbReference type="PANTHER" id="PTHR12526:SF630">
    <property type="entry name" value="GLYCOSYLTRANSFERASE"/>
    <property type="match status" value="1"/>
</dbReference>
<organism evidence="1">
    <name type="scientific">viral metagenome</name>
    <dbReference type="NCBI Taxonomy" id="1070528"/>
    <lineage>
        <taxon>unclassified sequences</taxon>
        <taxon>metagenomes</taxon>
        <taxon>organismal metagenomes</taxon>
    </lineage>
</organism>